<gene>
    <name evidence="1" type="ORF">MECH1_V1_P0087</name>
</gene>
<evidence type="ECO:0008006" key="3">
    <source>
        <dbReference type="Google" id="ProtNLM"/>
    </source>
</evidence>
<evidence type="ECO:0000313" key="2">
    <source>
        <dbReference type="Proteomes" id="UP001497493"/>
    </source>
</evidence>
<evidence type="ECO:0000313" key="1">
    <source>
        <dbReference type="EMBL" id="CAL1242019.1"/>
    </source>
</evidence>
<proteinExistence type="predicted"/>
<accession>A0ABM9NMY1</accession>
<protein>
    <recommendedName>
        <fullName evidence="3">Secreted protein</fullName>
    </recommendedName>
</protein>
<keyword evidence="1" id="KW-0614">Plasmid</keyword>
<reference evidence="1 2" key="1">
    <citation type="submission" date="2024-04" db="EMBL/GenBank/DDBJ databases">
        <authorList>
            <person name="Cremers G."/>
        </authorList>
    </citation>
    <scope>NUCLEOTIDE SEQUENCE [LARGE SCALE GENOMIC DNA]</scope>
    <source>
        <strain evidence="1">MeCH1-AG</strain>
        <plasmid evidence="1 2">2</plasmid>
    </source>
</reference>
<dbReference type="EMBL" id="OZ026885">
    <property type="protein sequence ID" value="CAL1242019.1"/>
    <property type="molecule type" value="Genomic_DNA"/>
</dbReference>
<dbReference type="Proteomes" id="UP001497493">
    <property type="component" value="Plasmid 2"/>
</dbReference>
<geneLocation type="plasmid" evidence="1 2">
    <name>2</name>
</geneLocation>
<keyword evidence="2" id="KW-1185">Reference proteome</keyword>
<name>A0ABM9NMY1_9GAMM</name>
<organism evidence="1 2">
    <name type="scientific">Candidatus Methylocalor cossyra</name>
    <dbReference type="NCBI Taxonomy" id="3108543"/>
    <lineage>
        <taxon>Bacteria</taxon>
        <taxon>Pseudomonadati</taxon>
        <taxon>Pseudomonadota</taxon>
        <taxon>Gammaproteobacteria</taxon>
        <taxon>Methylococcales</taxon>
        <taxon>Methylococcaceae</taxon>
        <taxon>Candidatus Methylocalor</taxon>
    </lineage>
</organism>
<sequence length="56" mass="6488">MVTIIGWCLFHTTVVALSRGPVTYRLVVPDRPMSENAQHRCCGILRPSRRRFMRCV</sequence>